<keyword evidence="3" id="KW-1185">Reference proteome</keyword>
<feature type="domain" description="GST N-terminal" evidence="2">
    <location>
        <begin position="76"/>
        <end position="150"/>
    </location>
</feature>
<accession>A0A914XQA0</accession>
<evidence type="ECO:0000256" key="1">
    <source>
        <dbReference type="SAM" id="MobiDB-lite"/>
    </source>
</evidence>
<sequence>MGAGCSTGSVSPAETKEIKKIEKKEAKGEPKEEPKVASKVERFNTASSGNASYKTVTTNADTDFVDDGSYRRLVYRITDAHGYPSRLLVEPIRLILHYANQPYEEMAIPKDQFAYEDWGIRLPVLQVADSAPGEMFYGPIAIARFLAETY</sequence>
<protein>
    <submittedName>
        <fullName evidence="4">GST N-terminal domain-containing protein</fullName>
    </submittedName>
</protein>
<dbReference type="InterPro" id="IPR036249">
    <property type="entry name" value="Thioredoxin-like_sf"/>
</dbReference>
<feature type="compositionally biased region" description="Basic and acidic residues" evidence="1">
    <location>
        <begin position="14"/>
        <end position="42"/>
    </location>
</feature>
<organism evidence="3 4">
    <name type="scientific">Plectus sambesii</name>
    <dbReference type="NCBI Taxonomy" id="2011161"/>
    <lineage>
        <taxon>Eukaryota</taxon>
        <taxon>Metazoa</taxon>
        <taxon>Ecdysozoa</taxon>
        <taxon>Nematoda</taxon>
        <taxon>Chromadorea</taxon>
        <taxon>Plectida</taxon>
        <taxon>Plectina</taxon>
        <taxon>Plectoidea</taxon>
        <taxon>Plectidae</taxon>
        <taxon>Plectus</taxon>
    </lineage>
</organism>
<proteinExistence type="predicted"/>
<dbReference type="InterPro" id="IPR004045">
    <property type="entry name" value="Glutathione_S-Trfase_N"/>
</dbReference>
<evidence type="ECO:0000259" key="2">
    <source>
        <dbReference type="PROSITE" id="PS50404"/>
    </source>
</evidence>
<dbReference type="WBParaSite" id="PSAMB.scaffold951size38233.g9939.t1">
    <property type="protein sequence ID" value="PSAMB.scaffold951size38233.g9939.t1"/>
    <property type="gene ID" value="PSAMB.scaffold951size38233.g9939"/>
</dbReference>
<feature type="region of interest" description="Disordered" evidence="1">
    <location>
        <begin position="1"/>
        <end position="43"/>
    </location>
</feature>
<dbReference type="SUPFAM" id="SSF52833">
    <property type="entry name" value="Thioredoxin-like"/>
    <property type="match status" value="1"/>
</dbReference>
<name>A0A914XQA0_9BILA</name>
<evidence type="ECO:0000313" key="4">
    <source>
        <dbReference type="WBParaSite" id="PSAMB.scaffold951size38233.g9939.t1"/>
    </source>
</evidence>
<reference evidence="4" key="1">
    <citation type="submission" date="2022-11" db="UniProtKB">
        <authorList>
            <consortium name="WormBaseParasite"/>
        </authorList>
    </citation>
    <scope>IDENTIFICATION</scope>
</reference>
<dbReference type="PROSITE" id="PS50404">
    <property type="entry name" value="GST_NTER"/>
    <property type="match status" value="1"/>
</dbReference>
<feature type="compositionally biased region" description="Polar residues" evidence="1">
    <location>
        <begin position="1"/>
        <end position="12"/>
    </location>
</feature>
<dbReference type="Proteomes" id="UP000887566">
    <property type="component" value="Unplaced"/>
</dbReference>
<dbReference type="AlphaFoldDB" id="A0A914XQA0"/>
<dbReference type="Gene3D" id="3.40.30.10">
    <property type="entry name" value="Glutaredoxin"/>
    <property type="match status" value="1"/>
</dbReference>
<evidence type="ECO:0000313" key="3">
    <source>
        <dbReference type="Proteomes" id="UP000887566"/>
    </source>
</evidence>